<keyword evidence="1 6" id="KW-0963">Cytoplasm</keyword>
<dbReference type="InterPro" id="IPR001238">
    <property type="entry name" value="DNA-binding_RecF"/>
</dbReference>
<sequence>MHLTRLRLHDFRCFEQVEIVPSATTNVITGDNASGKTSLLEAIFFLGRGQSFRQSGPRPAIRRGANAFTLNAEIGVPDGLSHRLGIHRDKRGIAYRRDGENATTRLDLINTLPLQMIDPNVHRLLEQGPRYRRHFMDWGVFHVEHTFFPAWRRYRRALRQRNRALKSRWPKKDVIAWDAELVRNAELVDASRRAYIDYLYAGLPAQAQRLLGGEPVTLEYESGWRGDDGFGHALAANLDQDLRAGFTQQGPHRSDLRVSVASTKARDWVSRGQQKILTTALLLVQAELLYQRRGIRPVLLIDDMAAELGARYREVLAEEIARIGGQSFITFLEPSLVPQALSDAAMFHVEHGAVAAPC</sequence>
<evidence type="ECO:0000256" key="2">
    <source>
        <dbReference type="ARBA" id="ARBA00022705"/>
    </source>
</evidence>
<dbReference type="PANTHER" id="PTHR32182:SF0">
    <property type="entry name" value="DNA REPLICATION AND REPAIR PROTEIN RECF"/>
    <property type="match status" value="1"/>
</dbReference>
<evidence type="ECO:0000256" key="4">
    <source>
        <dbReference type="ARBA" id="ARBA00022840"/>
    </source>
</evidence>
<comment type="function">
    <text evidence="6">The RecF protein is involved in DNA metabolism; it is required for DNA replication and normal SOS inducibility. RecF binds preferentially to single-stranded, linear DNA. It also seems to bind ATP.</text>
</comment>
<keyword evidence="6" id="KW-0227">DNA damage</keyword>
<name>A0ABV2B005_9GAMM</name>
<keyword evidence="3 6" id="KW-0547">Nucleotide-binding</keyword>
<evidence type="ECO:0000256" key="5">
    <source>
        <dbReference type="ARBA" id="ARBA00023125"/>
    </source>
</evidence>
<dbReference type="SUPFAM" id="SSF52540">
    <property type="entry name" value="P-loop containing nucleoside triphosphate hydrolases"/>
    <property type="match status" value="1"/>
</dbReference>
<keyword evidence="5 6" id="KW-0238">DNA-binding</keyword>
<feature type="binding site" evidence="6">
    <location>
        <begin position="30"/>
        <end position="37"/>
    </location>
    <ligand>
        <name>ATP</name>
        <dbReference type="ChEBI" id="CHEBI:30616"/>
    </ligand>
</feature>
<comment type="caution">
    <text evidence="8">The sequence shown here is derived from an EMBL/GenBank/DDBJ whole genome shotgun (WGS) entry which is preliminary data.</text>
</comment>
<dbReference type="PANTHER" id="PTHR32182">
    <property type="entry name" value="DNA REPLICATION AND REPAIR PROTEIN RECF"/>
    <property type="match status" value="1"/>
</dbReference>
<dbReference type="EMBL" id="APND01000002">
    <property type="protein sequence ID" value="MES1929242.1"/>
    <property type="molecule type" value="Genomic_DNA"/>
</dbReference>
<feature type="domain" description="RecF/RecN/SMC N-terminal" evidence="7">
    <location>
        <begin position="3"/>
        <end position="352"/>
    </location>
</feature>
<evidence type="ECO:0000256" key="6">
    <source>
        <dbReference type="HAMAP-Rule" id="MF_00365"/>
    </source>
</evidence>
<dbReference type="InterPro" id="IPR027417">
    <property type="entry name" value="P-loop_NTPase"/>
</dbReference>
<comment type="subcellular location">
    <subcellularLocation>
        <location evidence="6">Cytoplasm</location>
    </subcellularLocation>
</comment>
<keyword evidence="2 6" id="KW-0235">DNA replication</keyword>
<evidence type="ECO:0000313" key="8">
    <source>
        <dbReference type="EMBL" id="MES1929242.1"/>
    </source>
</evidence>
<dbReference type="Pfam" id="PF02463">
    <property type="entry name" value="SMC_N"/>
    <property type="match status" value="1"/>
</dbReference>
<reference evidence="8 9" key="1">
    <citation type="submission" date="2013-03" db="EMBL/GenBank/DDBJ databases">
        <title>Salinisphaera dokdonensis CL-ES53 Genome Sequencing.</title>
        <authorList>
            <person name="Li C."/>
            <person name="Lai Q."/>
            <person name="Shao Z."/>
        </authorList>
    </citation>
    <scope>NUCLEOTIDE SEQUENCE [LARGE SCALE GENOMIC DNA]</scope>
    <source>
        <strain evidence="8 9">CL-ES53</strain>
    </source>
</reference>
<protein>
    <recommendedName>
        <fullName evidence="6">DNA replication and repair protein RecF</fullName>
    </recommendedName>
</protein>
<dbReference type="RefSeq" id="WP_353110734.1">
    <property type="nucleotide sequence ID" value="NZ_APND01000002.1"/>
</dbReference>
<accession>A0ABV2B005</accession>
<keyword evidence="6" id="KW-0742">SOS response</keyword>
<evidence type="ECO:0000313" key="9">
    <source>
        <dbReference type="Proteomes" id="UP001460888"/>
    </source>
</evidence>
<evidence type="ECO:0000256" key="1">
    <source>
        <dbReference type="ARBA" id="ARBA00022490"/>
    </source>
</evidence>
<dbReference type="Proteomes" id="UP001460888">
    <property type="component" value="Unassembled WGS sequence"/>
</dbReference>
<organism evidence="8 9">
    <name type="scientific">Salinisphaera dokdonensis CL-ES53</name>
    <dbReference type="NCBI Taxonomy" id="1304272"/>
    <lineage>
        <taxon>Bacteria</taxon>
        <taxon>Pseudomonadati</taxon>
        <taxon>Pseudomonadota</taxon>
        <taxon>Gammaproteobacteria</taxon>
        <taxon>Salinisphaerales</taxon>
        <taxon>Salinisphaeraceae</taxon>
        <taxon>Salinisphaera</taxon>
    </lineage>
</organism>
<dbReference type="NCBIfam" id="TIGR00611">
    <property type="entry name" value="recf"/>
    <property type="match status" value="1"/>
</dbReference>
<dbReference type="HAMAP" id="MF_00365">
    <property type="entry name" value="RecF"/>
    <property type="match status" value="1"/>
</dbReference>
<evidence type="ECO:0000259" key="7">
    <source>
        <dbReference type="Pfam" id="PF02463"/>
    </source>
</evidence>
<dbReference type="Gene3D" id="1.20.1050.90">
    <property type="entry name" value="RecF/RecN/SMC, N-terminal domain"/>
    <property type="match status" value="1"/>
</dbReference>
<keyword evidence="9" id="KW-1185">Reference proteome</keyword>
<gene>
    <name evidence="6 8" type="primary">recF</name>
    <name evidence="8" type="ORF">SADO_08297</name>
</gene>
<dbReference type="InterPro" id="IPR042174">
    <property type="entry name" value="RecF_2"/>
</dbReference>
<keyword evidence="4 6" id="KW-0067">ATP-binding</keyword>
<keyword evidence="6" id="KW-0234">DNA repair</keyword>
<proteinExistence type="inferred from homology"/>
<comment type="similarity">
    <text evidence="6">Belongs to the RecF family.</text>
</comment>
<dbReference type="Gene3D" id="3.40.50.300">
    <property type="entry name" value="P-loop containing nucleotide triphosphate hydrolases"/>
    <property type="match status" value="1"/>
</dbReference>
<dbReference type="InterPro" id="IPR003395">
    <property type="entry name" value="RecF/RecN/SMC_N"/>
</dbReference>
<evidence type="ECO:0000256" key="3">
    <source>
        <dbReference type="ARBA" id="ARBA00022741"/>
    </source>
</evidence>